<keyword evidence="2" id="KW-1185">Reference proteome</keyword>
<gene>
    <name evidence="1" type="ORF">RJT34_08254</name>
</gene>
<accession>A0AAN9K5K5</accession>
<evidence type="ECO:0000313" key="2">
    <source>
        <dbReference type="Proteomes" id="UP001359559"/>
    </source>
</evidence>
<evidence type="ECO:0000313" key="1">
    <source>
        <dbReference type="EMBL" id="KAK7310634.1"/>
    </source>
</evidence>
<comment type="caution">
    <text evidence="1">The sequence shown here is derived from an EMBL/GenBank/DDBJ whole genome shotgun (WGS) entry which is preliminary data.</text>
</comment>
<reference evidence="1 2" key="1">
    <citation type="submission" date="2024-01" db="EMBL/GenBank/DDBJ databases">
        <title>The genomes of 5 underutilized Papilionoideae crops provide insights into root nodulation and disease resistance.</title>
        <authorList>
            <person name="Yuan L."/>
        </authorList>
    </citation>
    <scope>NUCLEOTIDE SEQUENCE [LARGE SCALE GENOMIC DNA]</scope>
    <source>
        <strain evidence="1">LY-2023</strain>
        <tissue evidence="1">Leaf</tissue>
    </source>
</reference>
<name>A0AAN9K5K5_CLITE</name>
<dbReference type="AlphaFoldDB" id="A0AAN9K5K5"/>
<protein>
    <submittedName>
        <fullName evidence="1">Uncharacterized protein</fullName>
    </submittedName>
</protein>
<proteinExistence type="predicted"/>
<dbReference type="EMBL" id="JAYKXN010000002">
    <property type="protein sequence ID" value="KAK7310634.1"/>
    <property type="molecule type" value="Genomic_DNA"/>
</dbReference>
<sequence>MSLLVTITTRSTYFVLFALEKEVTRGKIQNMSWRANLYCFSPFLLSNPFWLRPFGVFPEKKITEKD</sequence>
<organism evidence="1 2">
    <name type="scientific">Clitoria ternatea</name>
    <name type="common">Butterfly pea</name>
    <dbReference type="NCBI Taxonomy" id="43366"/>
    <lineage>
        <taxon>Eukaryota</taxon>
        <taxon>Viridiplantae</taxon>
        <taxon>Streptophyta</taxon>
        <taxon>Embryophyta</taxon>
        <taxon>Tracheophyta</taxon>
        <taxon>Spermatophyta</taxon>
        <taxon>Magnoliopsida</taxon>
        <taxon>eudicotyledons</taxon>
        <taxon>Gunneridae</taxon>
        <taxon>Pentapetalae</taxon>
        <taxon>rosids</taxon>
        <taxon>fabids</taxon>
        <taxon>Fabales</taxon>
        <taxon>Fabaceae</taxon>
        <taxon>Papilionoideae</taxon>
        <taxon>50 kb inversion clade</taxon>
        <taxon>NPAAA clade</taxon>
        <taxon>indigoferoid/millettioid clade</taxon>
        <taxon>Phaseoleae</taxon>
        <taxon>Clitoria</taxon>
    </lineage>
</organism>
<dbReference type="Proteomes" id="UP001359559">
    <property type="component" value="Unassembled WGS sequence"/>
</dbReference>